<accession>A0A3E1Y9V7</accession>
<protein>
    <recommendedName>
        <fullName evidence="1">EF-hand domain-containing protein</fullName>
    </recommendedName>
</protein>
<gene>
    <name evidence="2" type="ORF">DVR12_11770</name>
</gene>
<dbReference type="Proteomes" id="UP000260644">
    <property type="component" value="Unassembled WGS sequence"/>
</dbReference>
<proteinExistence type="predicted"/>
<dbReference type="InterPro" id="IPR002048">
    <property type="entry name" value="EF_hand_dom"/>
</dbReference>
<dbReference type="RefSeq" id="WP_116975871.1">
    <property type="nucleotide sequence ID" value="NZ_QPMM01000006.1"/>
</dbReference>
<dbReference type="PROSITE" id="PS00018">
    <property type="entry name" value="EF_HAND_1"/>
    <property type="match status" value="1"/>
</dbReference>
<reference evidence="2 3" key="1">
    <citation type="submission" date="2018-07" db="EMBL/GenBank/DDBJ databases">
        <title>Chitinophaga K2CV101002-2 sp. nov., isolated from a monsoon evergreen broad-leaved forest soil.</title>
        <authorList>
            <person name="Lv Y."/>
        </authorList>
    </citation>
    <scope>NUCLEOTIDE SEQUENCE [LARGE SCALE GENOMIC DNA]</scope>
    <source>
        <strain evidence="2 3">GDMCC 1.1288</strain>
    </source>
</reference>
<organism evidence="2 3">
    <name type="scientific">Chitinophaga silvatica</name>
    <dbReference type="NCBI Taxonomy" id="2282649"/>
    <lineage>
        <taxon>Bacteria</taxon>
        <taxon>Pseudomonadati</taxon>
        <taxon>Bacteroidota</taxon>
        <taxon>Chitinophagia</taxon>
        <taxon>Chitinophagales</taxon>
        <taxon>Chitinophagaceae</taxon>
        <taxon>Chitinophaga</taxon>
    </lineage>
</organism>
<name>A0A3E1Y9V7_9BACT</name>
<dbReference type="PROSITE" id="PS50222">
    <property type="entry name" value="EF_HAND_2"/>
    <property type="match status" value="1"/>
</dbReference>
<sequence length="195" mass="19874">MLDQLMDLVREHAQTSVVNNSAIPNEHNEAVIGAAATSITTGLQQALANGQASDVLALFNGSADTTANPLVSGISNNFMSALLEKLHLDKGMAQQITASLIPTVLGALTKKTNDSSDKSFNLEGILNSLTGGAAQGLNLQGILGSLSGGLDKNGDGKVNLDDLTSLLSNGAKKQGEGGSNNSNEGLGGMLKNLFG</sequence>
<evidence type="ECO:0000259" key="1">
    <source>
        <dbReference type="PROSITE" id="PS50222"/>
    </source>
</evidence>
<evidence type="ECO:0000313" key="2">
    <source>
        <dbReference type="EMBL" id="RFS22475.1"/>
    </source>
</evidence>
<feature type="domain" description="EF-hand" evidence="1">
    <location>
        <begin position="150"/>
        <end position="173"/>
    </location>
</feature>
<dbReference type="InterPro" id="IPR018247">
    <property type="entry name" value="EF_Hand_1_Ca_BS"/>
</dbReference>
<dbReference type="GO" id="GO:0005509">
    <property type="term" value="F:calcium ion binding"/>
    <property type="evidence" value="ECO:0007669"/>
    <property type="project" value="InterPro"/>
</dbReference>
<dbReference type="OrthoDB" id="982085at2"/>
<keyword evidence="3" id="KW-1185">Reference proteome</keyword>
<dbReference type="EMBL" id="QPMM01000006">
    <property type="protein sequence ID" value="RFS22475.1"/>
    <property type="molecule type" value="Genomic_DNA"/>
</dbReference>
<evidence type="ECO:0000313" key="3">
    <source>
        <dbReference type="Proteomes" id="UP000260644"/>
    </source>
</evidence>
<comment type="caution">
    <text evidence="2">The sequence shown here is derived from an EMBL/GenBank/DDBJ whole genome shotgun (WGS) entry which is preliminary data.</text>
</comment>
<dbReference type="AlphaFoldDB" id="A0A3E1Y9V7"/>